<sequence length="136" mass="13912">MRHHPPPPDARVGPNDVLAFLLELAALVALGWWGFGVGDNLGVHVLLGLGTPLAAVVLWGLFAAPKARFSVPLPAALAVKALVFGGATLALYGVGRAEVAGAFAVAALVNTALATADRRDATRRRRPGPGGPGRRG</sequence>
<reference evidence="2 3" key="1">
    <citation type="submission" date="2015-10" db="EMBL/GenBank/DDBJ databases">
        <title>Draft genome sequence of pyrrolomycin-producing Streptomyces vitaminophilus.</title>
        <authorList>
            <person name="Graham D.E."/>
            <person name="Mahan K.M."/>
            <person name="Klingeman D.M."/>
            <person name="Hettich R.L."/>
            <person name="Parry R.J."/>
        </authorList>
    </citation>
    <scope>NUCLEOTIDE SEQUENCE [LARGE SCALE GENOMIC DNA]</scope>
    <source>
        <strain evidence="2 3">ATCC 31673</strain>
    </source>
</reference>
<proteinExistence type="predicted"/>
<evidence type="ECO:0000313" key="3">
    <source>
        <dbReference type="Proteomes" id="UP000050867"/>
    </source>
</evidence>
<evidence type="ECO:0008006" key="4">
    <source>
        <dbReference type="Google" id="ProtNLM"/>
    </source>
</evidence>
<dbReference type="EMBL" id="LLZU01000001">
    <property type="protein sequence ID" value="KRV51253.1"/>
    <property type="molecule type" value="Genomic_DNA"/>
</dbReference>
<feature type="transmembrane region" description="Helical" evidence="1">
    <location>
        <begin position="12"/>
        <end position="35"/>
    </location>
</feature>
<accession>A0A0T6LZ20</accession>
<dbReference type="RefSeq" id="WP_051087430.1">
    <property type="nucleotide sequence ID" value="NZ_LLZU01000001.1"/>
</dbReference>
<dbReference type="OrthoDB" id="4338809at2"/>
<organism evidence="2 3">
    <name type="scientific">Wenjunlia vitaminophila</name>
    <name type="common">Streptomyces vitaminophilus</name>
    <dbReference type="NCBI Taxonomy" id="76728"/>
    <lineage>
        <taxon>Bacteria</taxon>
        <taxon>Bacillati</taxon>
        <taxon>Actinomycetota</taxon>
        <taxon>Actinomycetes</taxon>
        <taxon>Kitasatosporales</taxon>
        <taxon>Streptomycetaceae</taxon>
        <taxon>Wenjunlia</taxon>
    </lineage>
</organism>
<evidence type="ECO:0000313" key="2">
    <source>
        <dbReference type="EMBL" id="KRV51253.1"/>
    </source>
</evidence>
<dbReference type="STRING" id="76728.AQ490_00305"/>
<keyword evidence="1" id="KW-1133">Transmembrane helix</keyword>
<dbReference type="Pfam" id="PF10823">
    <property type="entry name" value="DUF2568"/>
    <property type="match status" value="1"/>
</dbReference>
<name>A0A0T6LZ20_WENVI</name>
<keyword evidence="1" id="KW-0812">Transmembrane</keyword>
<dbReference type="InterPro" id="IPR021214">
    <property type="entry name" value="DUF2568"/>
</dbReference>
<feature type="transmembrane region" description="Helical" evidence="1">
    <location>
        <begin position="99"/>
        <end position="116"/>
    </location>
</feature>
<keyword evidence="1" id="KW-0472">Membrane</keyword>
<dbReference type="eggNOG" id="ENOG5033D6D">
    <property type="taxonomic scope" value="Bacteria"/>
</dbReference>
<gene>
    <name evidence="2" type="ORF">AQ490_00305</name>
</gene>
<evidence type="ECO:0000256" key="1">
    <source>
        <dbReference type="SAM" id="Phobius"/>
    </source>
</evidence>
<feature type="transmembrane region" description="Helical" evidence="1">
    <location>
        <begin position="71"/>
        <end position="93"/>
    </location>
</feature>
<comment type="caution">
    <text evidence="2">The sequence shown here is derived from an EMBL/GenBank/DDBJ whole genome shotgun (WGS) entry which is preliminary data.</text>
</comment>
<keyword evidence="3" id="KW-1185">Reference proteome</keyword>
<dbReference type="Proteomes" id="UP000050867">
    <property type="component" value="Unassembled WGS sequence"/>
</dbReference>
<protein>
    <recommendedName>
        <fullName evidence="4">DUF2568 domain-containing protein</fullName>
    </recommendedName>
</protein>
<feature type="transmembrane region" description="Helical" evidence="1">
    <location>
        <begin position="41"/>
        <end position="64"/>
    </location>
</feature>
<dbReference type="AlphaFoldDB" id="A0A0T6LZ20"/>